<name>A0A9P0GVZ3_NEZVI</name>
<keyword evidence="2" id="KW-1185">Reference proteome</keyword>
<gene>
    <name evidence="1" type="ORF">NEZAVI_LOCUS1188</name>
</gene>
<accession>A0A9P0GVZ3</accession>
<dbReference type="OrthoDB" id="6628951at2759"/>
<proteinExistence type="predicted"/>
<evidence type="ECO:0000313" key="2">
    <source>
        <dbReference type="Proteomes" id="UP001152798"/>
    </source>
</evidence>
<organism evidence="1 2">
    <name type="scientific">Nezara viridula</name>
    <name type="common">Southern green stink bug</name>
    <name type="synonym">Cimex viridulus</name>
    <dbReference type="NCBI Taxonomy" id="85310"/>
    <lineage>
        <taxon>Eukaryota</taxon>
        <taxon>Metazoa</taxon>
        <taxon>Ecdysozoa</taxon>
        <taxon>Arthropoda</taxon>
        <taxon>Hexapoda</taxon>
        <taxon>Insecta</taxon>
        <taxon>Pterygota</taxon>
        <taxon>Neoptera</taxon>
        <taxon>Paraneoptera</taxon>
        <taxon>Hemiptera</taxon>
        <taxon>Heteroptera</taxon>
        <taxon>Panheteroptera</taxon>
        <taxon>Pentatomomorpha</taxon>
        <taxon>Pentatomoidea</taxon>
        <taxon>Pentatomidae</taxon>
        <taxon>Pentatominae</taxon>
        <taxon>Nezara</taxon>
    </lineage>
</organism>
<dbReference type="Proteomes" id="UP001152798">
    <property type="component" value="Chromosome 1"/>
</dbReference>
<sequence length="153" mass="18148">MRWHGRNMVVELHDENDVEELRKDEKVREAGFMVDGEPKLRKPRILIRGVDKEISREELLDAVASRNPELFFGITKERWREAFVPEIELGKRNINTRSWVDIIKGDVGEWLLARTVERKDIEVKSVKKRWDVQIVRDTNKRMLNIRLFGVDAQ</sequence>
<reference evidence="1" key="1">
    <citation type="submission" date="2022-01" db="EMBL/GenBank/DDBJ databases">
        <authorList>
            <person name="King R."/>
        </authorList>
    </citation>
    <scope>NUCLEOTIDE SEQUENCE</scope>
</reference>
<evidence type="ECO:0000313" key="1">
    <source>
        <dbReference type="EMBL" id="CAH1389894.1"/>
    </source>
</evidence>
<dbReference type="EMBL" id="OV725077">
    <property type="protein sequence ID" value="CAH1389894.1"/>
    <property type="molecule type" value="Genomic_DNA"/>
</dbReference>
<protein>
    <submittedName>
        <fullName evidence="1">Uncharacterized protein</fullName>
    </submittedName>
</protein>
<dbReference type="AlphaFoldDB" id="A0A9P0GVZ3"/>